<name>A0ABY2QCQ5_9HYPH</name>
<organism evidence="1 2">
    <name type="scientific">Ollibium composti</name>
    <dbReference type="NCBI Taxonomy" id="2675109"/>
    <lineage>
        <taxon>Bacteria</taxon>
        <taxon>Pseudomonadati</taxon>
        <taxon>Pseudomonadota</taxon>
        <taxon>Alphaproteobacteria</taxon>
        <taxon>Hyphomicrobiales</taxon>
        <taxon>Phyllobacteriaceae</taxon>
        <taxon>Ollibium</taxon>
    </lineage>
</organism>
<evidence type="ECO:0000313" key="1">
    <source>
        <dbReference type="EMBL" id="THF58909.1"/>
    </source>
</evidence>
<comment type="caution">
    <text evidence="1">The sequence shown here is derived from an EMBL/GenBank/DDBJ whole genome shotgun (WGS) entry which is preliminary data.</text>
</comment>
<dbReference type="RefSeq" id="WP_136354452.1">
    <property type="nucleotide sequence ID" value="NZ_SSNY01000002.1"/>
</dbReference>
<keyword evidence="2" id="KW-1185">Reference proteome</keyword>
<protein>
    <submittedName>
        <fullName evidence="1">Uncharacterized protein</fullName>
    </submittedName>
</protein>
<evidence type="ECO:0000313" key="2">
    <source>
        <dbReference type="Proteomes" id="UP000306441"/>
    </source>
</evidence>
<accession>A0ABY2QCQ5</accession>
<dbReference type="Proteomes" id="UP000306441">
    <property type="component" value="Unassembled WGS sequence"/>
</dbReference>
<sequence length="78" mass="8911">MTTMLDKLFSAPAGSLFSRLSASGRRRQSLIDVRDLSAYVQRDIGLCDGEEEIARRLHRSRAEWPFMRTAAPMRCVRP</sequence>
<dbReference type="EMBL" id="SSNY01000002">
    <property type="protein sequence ID" value="THF58909.1"/>
    <property type="molecule type" value="Genomic_DNA"/>
</dbReference>
<gene>
    <name evidence="1" type="ORF">E6C48_04465</name>
</gene>
<reference evidence="1 2" key="1">
    <citation type="submission" date="2019-04" db="EMBL/GenBank/DDBJ databases">
        <title>Mesorhizobium composti sp. nov., isolated from compost.</title>
        <authorList>
            <person name="Lin S.-Y."/>
            <person name="Hameed A."/>
            <person name="Hsieh Y.-T."/>
            <person name="Young C.-C."/>
        </authorList>
    </citation>
    <scope>NUCLEOTIDE SEQUENCE [LARGE SCALE GENOMIC DNA]</scope>
    <source>
        <strain evidence="1 2">CC-YTH430</strain>
    </source>
</reference>
<proteinExistence type="predicted"/>